<sequence>MYSLDTTQRGHILGEANVDDVRAIYPERDLGSLPCAILRLLVHMAMFLGPVDEVKVT</sequence>
<name>A0A9D4HR07_DREPO</name>
<evidence type="ECO:0000313" key="2">
    <source>
        <dbReference type="Proteomes" id="UP000828390"/>
    </source>
</evidence>
<dbReference type="Proteomes" id="UP000828390">
    <property type="component" value="Unassembled WGS sequence"/>
</dbReference>
<organism evidence="1 2">
    <name type="scientific">Dreissena polymorpha</name>
    <name type="common">Zebra mussel</name>
    <name type="synonym">Mytilus polymorpha</name>
    <dbReference type="NCBI Taxonomy" id="45954"/>
    <lineage>
        <taxon>Eukaryota</taxon>
        <taxon>Metazoa</taxon>
        <taxon>Spiralia</taxon>
        <taxon>Lophotrochozoa</taxon>
        <taxon>Mollusca</taxon>
        <taxon>Bivalvia</taxon>
        <taxon>Autobranchia</taxon>
        <taxon>Heteroconchia</taxon>
        <taxon>Euheterodonta</taxon>
        <taxon>Imparidentia</taxon>
        <taxon>Neoheterodontei</taxon>
        <taxon>Myida</taxon>
        <taxon>Dreissenoidea</taxon>
        <taxon>Dreissenidae</taxon>
        <taxon>Dreissena</taxon>
    </lineage>
</organism>
<accession>A0A9D4HR07</accession>
<proteinExistence type="predicted"/>
<protein>
    <submittedName>
        <fullName evidence="1">Uncharacterized protein</fullName>
    </submittedName>
</protein>
<keyword evidence="2" id="KW-1185">Reference proteome</keyword>
<reference evidence="1" key="2">
    <citation type="submission" date="2020-11" db="EMBL/GenBank/DDBJ databases">
        <authorList>
            <person name="McCartney M.A."/>
            <person name="Auch B."/>
            <person name="Kono T."/>
            <person name="Mallez S."/>
            <person name="Becker A."/>
            <person name="Gohl D.M."/>
            <person name="Silverstein K.A.T."/>
            <person name="Koren S."/>
            <person name="Bechman K.B."/>
            <person name="Herman A."/>
            <person name="Abrahante J.E."/>
            <person name="Garbe J."/>
        </authorList>
    </citation>
    <scope>NUCLEOTIDE SEQUENCE</scope>
    <source>
        <strain evidence="1">Duluth1</strain>
        <tissue evidence="1">Whole animal</tissue>
    </source>
</reference>
<reference evidence="1" key="1">
    <citation type="journal article" date="2019" name="bioRxiv">
        <title>The Genome of the Zebra Mussel, Dreissena polymorpha: A Resource for Invasive Species Research.</title>
        <authorList>
            <person name="McCartney M.A."/>
            <person name="Auch B."/>
            <person name="Kono T."/>
            <person name="Mallez S."/>
            <person name="Zhang Y."/>
            <person name="Obille A."/>
            <person name="Becker A."/>
            <person name="Abrahante J.E."/>
            <person name="Garbe J."/>
            <person name="Badalamenti J.P."/>
            <person name="Herman A."/>
            <person name="Mangelson H."/>
            <person name="Liachko I."/>
            <person name="Sullivan S."/>
            <person name="Sone E.D."/>
            <person name="Koren S."/>
            <person name="Silverstein K.A.T."/>
            <person name="Beckman K.B."/>
            <person name="Gohl D.M."/>
        </authorList>
    </citation>
    <scope>NUCLEOTIDE SEQUENCE</scope>
    <source>
        <strain evidence="1">Duluth1</strain>
        <tissue evidence="1">Whole animal</tissue>
    </source>
</reference>
<dbReference type="AlphaFoldDB" id="A0A9D4HR07"/>
<comment type="caution">
    <text evidence="1">The sequence shown here is derived from an EMBL/GenBank/DDBJ whole genome shotgun (WGS) entry which is preliminary data.</text>
</comment>
<evidence type="ECO:0000313" key="1">
    <source>
        <dbReference type="EMBL" id="KAH3728259.1"/>
    </source>
</evidence>
<gene>
    <name evidence="1" type="ORF">DPMN_054213</name>
</gene>
<dbReference type="EMBL" id="JAIWYP010000012">
    <property type="protein sequence ID" value="KAH3728259.1"/>
    <property type="molecule type" value="Genomic_DNA"/>
</dbReference>